<feature type="region of interest" description="Disordered" evidence="1">
    <location>
        <begin position="1"/>
        <end position="39"/>
    </location>
</feature>
<proteinExistence type="predicted"/>
<dbReference type="Gramene" id="KXG30874">
    <property type="protein sequence ID" value="KXG30874"/>
    <property type="gene ID" value="SORBI_3004G258900"/>
</dbReference>
<accession>A0A194YRL4</accession>
<organism evidence="2 3">
    <name type="scientific">Sorghum bicolor</name>
    <name type="common">Sorghum</name>
    <name type="synonym">Sorghum vulgare</name>
    <dbReference type="NCBI Taxonomy" id="4558"/>
    <lineage>
        <taxon>Eukaryota</taxon>
        <taxon>Viridiplantae</taxon>
        <taxon>Streptophyta</taxon>
        <taxon>Embryophyta</taxon>
        <taxon>Tracheophyta</taxon>
        <taxon>Spermatophyta</taxon>
        <taxon>Magnoliopsida</taxon>
        <taxon>Liliopsida</taxon>
        <taxon>Poales</taxon>
        <taxon>Poaceae</taxon>
        <taxon>PACMAD clade</taxon>
        <taxon>Panicoideae</taxon>
        <taxon>Andropogonodae</taxon>
        <taxon>Andropogoneae</taxon>
        <taxon>Sorghinae</taxon>
        <taxon>Sorghum</taxon>
    </lineage>
</organism>
<sequence>MQAKPEATVPSPSPPLLPAPSFHRRRMEEANSGVAMLRR</sequence>
<gene>
    <name evidence="2" type="ORF">SORBI_3004G258900</name>
</gene>
<dbReference type="Proteomes" id="UP000000768">
    <property type="component" value="Chromosome 4"/>
</dbReference>
<dbReference type="InParanoid" id="A0A194YRL4"/>
<keyword evidence="3" id="KW-1185">Reference proteome</keyword>
<reference evidence="2 3" key="1">
    <citation type="journal article" date="2009" name="Nature">
        <title>The Sorghum bicolor genome and the diversification of grasses.</title>
        <authorList>
            <person name="Paterson A.H."/>
            <person name="Bowers J.E."/>
            <person name="Bruggmann R."/>
            <person name="Dubchak I."/>
            <person name="Grimwood J."/>
            <person name="Gundlach H."/>
            <person name="Haberer G."/>
            <person name="Hellsten U."/>
            <person name="Mitros T."/>
            <person name="Poliakov A."/>
            <person name="Schmutz J."/>
            <person name="Spannagl M."/>
            <person name="Tang H."/>
            <person name="Wang X."/>
            <person name="Wicker T."/>
            <person name="Bharti A.K."/>
            <person name="Chapman J."/>
            <person name="Feltus F.A."/>
            <person name="Gowik U."/>
            <person name="Grigoriev I.V."/>
            <person name="Lyons E."/>
            <person name="Maher C.A."/>
            <person name="Martis M."/>
            <person name="Narechania A."/>
            <person name="Otillar R.P."/>
            <person name="Penning B.W."/>
            <person name="Salamov A.A."/>
            <person name="Wang Y."/>
            <person name="Zhang L."/>
            <person name="Carpita N.C."/>
            <person name="Freeling M."/>
            <person name="Gingle A.R."/>
            <person name="Hash C.T."/>
            <person name="Keller B."/>
            <person name="Klein P."/>
            <person name="Kresovich S."/>
            <person name="McCann M.C."/>
            <person name="Ming R."/>
            <person name="Peterson D.G."/>
            <person name="Mehboob-ur-Rahman"/>
            <person name="Ware D."/>
            <person name="Westhoff P."/>
            <person name="Mayer K.F."/>
            <person name="Messing J."/>
            <person name="Rokhsar D.S."/>
        </authorList>
    </citation>
    <scope>NUCLEOTIDE SEQUENCE [LARGE SCALE GENOMIC DNA]</scope>
    <source>
        <strain evidence="3">cv. BTx623</strain>
    </source>
</reference>
<name>A0A194YRL4_SORBI</name>
<reference evidence="3" key="2">
    <citation type="journal article" date="2018" name="Plant J.">
        <title>The Sorghum bicolor reference genome: improved assembly, gene annotations, a transcriptome atlas, and signatures of genome organization.</title>
        <authorList>
            <person name="McCormick R.F."/>
            <person name="Truong S.K."/>
            <person name="Sreedasyam A."/>
            <person name="Jenkins J."/>
            <person name="Shu S."/>
            <person name="Sims D."/>
            <person name="Kennedy M."/>
            <person name="Amirebrahimi M."/>
            <person name="Weers B.D."/>
            <person name="McKinley B."/>
            <person name="Mattison A."/>
            <person name="Morishige D.T."/>
            <person name="Grimwood J."/>
            <person name="Schmutz J."/>
            <person name="Mullet J.E."/>
        </authorList>
    </citation>
    <scope>NUCLEOTIDE SEQUENCE [LARGE SCALE GENOMIC DNA]</scope>
    <source>
        <strain evidence="3">cv. BTx623</strain>
    </source>
</reference>
<evidence type="ECO:0000313" key="3">
    <source>
        <dbReference type="Proteomes" id="UP000000768"/>
    </source>
</evidence>
<evidence type="ECO:0000256" key="1">
    <source>
        <dbReference type="SAM" id="MobiDB-lite"/>
    </source>
</evidence>
<dbReference type="EMBL" id="CM000763">
    <property type="protein sequence ID" value="KXG30874.1"/>
    <property type="molecule type" value="Genomic_DNA"/>
</dbReference>
<dbReference type="AlphaFoldDB" id="A0A194YRL4"/>
<evidence type="ECO:0000313" key="2">
    <source>
        <dbReference type="EMBL" id="KXG30874.1"/>
    </source>
</evidence>
<protein>
    <submittedName>
        <fullName evidence="2">Uncharacterized protein</fullName>
    </submittedName>
</protein>